<dbReference type="EMBL" id="CP000662">
    <property type="protein sequence ID" value="ABP72705.1"/>
    <property type="molecule type" value="Genomic_DNA"/>
</dbReference>
<organism evidence="1">
    <name type="scientific">Cereibacter sphaeroides (strain ATCC 17025 / ATH 2.4.3)</name>
    <name type="common">Rhodobacter sphaeroides</name>
    <dbReference type="NCBI Taxonomy" id="349102"/>
    <lineage>
        <taxon>Bacteria</taxon>
        <taxon>Pseudomonadati</taxon>
        <taxon>Pseudomonadota</taxon>
        <taxon>Alphaproteobacteria</taxon>
        <taxon>Rhodobacterales</taxon>
        <taxon>Paracoccaceae</taxon>
        <taxon>Cereibacter</taxon>
    </lineage>
</organism>
<dbReference type="HOGENOM" id="CLU_2481293_0_0_5"/>
<gene>
    <name evidence="1" type="ordered locus">Rsph17025_3850</name>
</gene>
<proteinExistence type="predicted"/>
<dbReference type="AlphaFoldDB" id="A4WZ91"/>
<evidence type="ECO:0000313" key="1">
    <source>
        <dbReference type="EMBL" id="ABP72705.1"/>
    </source>
</evidence>
<dbReference type="KEGG" id="rsq:Rsph17025_3850"/>
<keyword evidence="1" id="KW-0614">Plasmid</keyword>
<geneLocation type="plasmid" evidence="1">
    <name>pRSPA01</name>
</geneLocation>
<accession>A4WZ91</accession>
<protein>
    <submittedName>
        <fullName evidence="1">Uncharacterized protein</fullName>
    </submittedName>
</protein>
<reference evidence="1" key="1">
    <citation type="submission" date="2007-04" db="EMBL/GenBank/DDBJ databases">
        <title>Complete sequence of plasmid pRSPA01 of Rhodobacter sphaeroides ATCC 17025.</title>
        <authorList>
            <consortium name="US DOE Joint Genome Institute"/>
            <person name="Copeland A."/>
            <person name="Lucas S."/>
            <person name="Lapidus A."/>
            <person name="Barry K."/>
            <person name="Detter J.C."/>
            <person name="Glavina del Rio T."/>
            <person name="Hammon N."/>
            <person name="Israni S."/>
            <person name="Dalin E."/>
            <person name="Tice H."/>
            <person name="Pitluck S."/>
            <person name="Chertkov O."/>
            <person name="Brettin T."/>
            <person name="Bruce D."/>
            <person name="Han C."/>
            <person name="Schmutz J."/>
            <person name="Larimer F."/>
            <person name="Land M."/>
            <person name="Hauser L."/>
            <person name="Kyrpides N."/>
            <person name="Kim E."/>
            <person name="Richardson P."/>
            <person name="Mackenzie C."/>
            <person name="Choudhary M."/>
            <person name="Donohue T.J."/>
            <person name="Kaplan S."/>
        </authorList>
    </citation>
    <scope>NUCLEOTIDE SEQUENCE [LARGE SCALE GENOMIC DNA]</scope>
    <source>
        <strain evidence="1">ATCC 17025</strain>
        <plasmid evidence="1">pRSPA01</plasmid>
    </source>
</reference>
<sequence>MRRSARKGCSSLPQKQDQWVLTLANKFTICFSDKDIQPWILTRNIPDKVVRRQCGCIPVVIRELYGHLDNPLCIGLSSKADQSECAW</sequence>
<dbReference type="BioCyc" id="RSPH349102:G1G8M-3970-MONOMER"/>
<name>A4WZ91_CERS5</name>